<accession>A0A4Q0P310</accession>
<dbReference type="STRING" id="1122159.SAMN02745246_04118"/>
<proteinExistence type="predicted"/>
<comment type="caution">
    <text evidence="2">The sequence shown here is derived from an EMBL/GenBank/DDBJ whole genome shotgun (WGS) entry which is preliminary data.</text>
</comment>
<dbReference type="Proteomes" id="UP000290608">
    <property type="component" value="Unassembled WGS sequence"/>
</dbReference>
<feature type="coiled-coil region" evidence="1">
    <location>
        <begin position="892"/>
        <end position="919"/>
    </location>
</feature>
<name>A0A4Q0P310_9FLAO</name>
<evidence type="ECO:0000256" key="1">
    <source>
        <dbReference type="SAM" id="Coils"/>
    </source>
</evidence>
<gene>
    <name evidence="2" type="ORF">DSL99_4108</name>
</gene>
<evidence type="ECO:0000313" key="3">
    <source>
        <dbReference type="Proteomes" id="UP000290608"/>
    </source>
</evidence>
<dbReference type="AlphaFoldDB" id="A0A4Q0P310"/>
<dbReference type="EMBL" id="QOVL01000036">
    <property type="protein sequence ID" value="RXG20655.1"/>
    <property type="molecule type" value="Genomic_DNA"/>
</dbReference>
<reference evidence="2 3" key="1">
    <citation type="submission" date="2018-07" db="EMBL/GenBank/DDBJ databases">
        <title>Leeuwenhoekiella genomics.</title>
        <authorList>
            <person name="Tahon G."/>
            <person name="Willems A."/>
        </authorList>
    </citation>
    <scope>NUCLEOTIDE SEQUENCE [LARGE SCALE GENOMIC DNA]</scope>
    <source>
        <strain evidence="2 3">LMG 1345</strain>
    </source>
</reference>
<protein>
    <submittedName>
        <fullName evidence="2">Uncharacterized protein</fullName>
    </submittedName>
</protein>
<organism evidence="2 3">
    <name type="scientific">Leeuwenhoekiella marinoflava</name>
    <dbReference type="NCBI Taxonomy" id="988"/>
    <lineage>
        <taxon>Bacteria</taxon>
        <taxon>Pseudomonadati</taxon>
        <taxon>Bacteroidota</taxon>
        <taxon>Flavobacteriia</taxon>
        <taxon>Flavobacteriales</taxon>
        <taxon>Flavobacteriaceae</taxon>
        <taxon>Leeuwenhoekiella</taxon>
    </lineage>
</organism>
<dbReference type="RefSeq" id="WP_073101299.1">
    <property type="nucleotide sequence ID" value="NZ_QOVL01000036.1"/>
</dbReference>
<sequence>MLSKFNKYAHRRGATKKPRKLLEVIVLWDEYEDILLKLVGSFINQLSRIERIARFEKPTKQIFEALKNMFSNKQIERHFYINLKSENWLEPMYNKGFFSPKSIKDEELWNQAEYLIFVAKNIKSKDFKGSNAKFLVKIIEEINFHSENVQKLENYRIWYFLLDILTELPKQYINNKIINSIPNYLNTQHENTLESLAIFKLIHSYSLDEKNTFLYKDEITKLVELVFEISNDKKFKDSSAYENDDYYPIIRSYQLKQECKNPEFYELVALNCSNETIHRIANHLNTYLESSNISNFLIKTIFNLNVTKIHSHSIETIYTLFLQNVCIKIAQLEKNRILEIIESFWSKRYKHKHFIKLSLFLFAKTWNNTKELFFSIIDKQNNKLFLDPFWRDDFYFMLDDISIHLDKSESLIIESLIERFSEDCDNYKSPEHFRLYWFSSLNKNENFEKKYSDLSLKLGARKQEIQPKLERNVTFGSISPLSKNEILTIPILELISFLKKFDPKRGFREPCVEGLSRALYEAITENTSLFTDNWEEFLDVPYRHISEIYSGLSDTWKNEQQIDWDSCIKFIDKYTSQTTFATVDLALPNSTYSADHYWPLRQFCRLLSAGMRDDNKSFDARLLPQVEEIVFFFVENYLKNEIQDSQKGKLGSATSVINSDTGILIGTLFDYSLRKARLSDIAGRKKTRWSSRERNLFENLLINRVQEIYTYLGWHRNQFYFLDFKWTQKQLATISKLDDQTIKSYFGGHLLSNPYSKYDYKTFKKLYISAIKENWQVVDSHMVDNPYELHAAVFYIFDFEDLNEGDVITEIFKSKNVEQIRNLIHSLSFKFDKYKEELDDSGKIEFRQKIYKIWQHTLTTLGKYSSIKTKEIPSIFYLIKYIDELDEESFQLIKQSSRLARHRRDLDKLIENLNRLKTKGNIIQSSIYACEIFIDSVFTDIYYASVMQQEIIEFTEYMYNINDNTLTEYSNKICNEFAKKGEYFLRELYEKFNN</sequence>
<keyword evidence="1" id="KW-0175">Coiled coil</keyword>
<evidence type="ECO:0000313" key="2">
    <source>
        <dbReference type="EMBL" id="RXG20655.1"/>
    </source>
</evidence>